<keyword evidence="8" id="KW-1185">Reference proteome</keyword>
<gene>
    <name evidence="7" type="ORF">CLV30_10217</name>
</gene>
<feature type="transmembrane region" description="Helical" evidence="5">
    <location>
        <begin position="23"/>
        <end position="45"/>
    </location>
</feature>
<dbReference type="Proteomes" id="UP000243528">
    <property type="component" value="Unassembled WGS sequence"/>
</dbReference>
<dbReference type="Pfam" id="PF03699">
    <property type="entry name" value="UPF0182"/>
    <property type="match status" value="1"/>
</dbReference>
<feature type="transmembrane region" description="Helical" evidence="5">
    <location>
        <begin position="291"/>
        <end position="310"/>
    </location>
</feature>
<comment type="subcellular location">
    <subcellularLocation>
        <location evidence="5">Cell membrane</location>
        <topology evidence="5">Multi-pass membrane protein</topology>
    </subcellularLocation>
</comment>
<evidence type="ECO:0000313" key="7">
    <source>
        <dbReference type="EMBL" id="PSL06633.1"/>
    </source>
</evidence>
<name>A0A2P8EAZ1_9ACTN</name>
<feature type="transmembrane region" description="Helical" evidence="5">
    <location>
        <begin position="258"/>
        <end position="279"/>
    </location>
</feature>
<keyword evidence="3 5" id="KW-1133">Transmembrane helix</keyword>
<dbReference type="PANTHER" id="PTHR39344">
    <property type="entry name" value="UPF0182 PROTEIN SLL1060"/>
    <property type="match status" value="1"/>
</dbReference>
<feature type="compositionally biased region" description="Pro residues" evidence="6">
    <location>
        <begin position="918"/>
        <end position="930"/>
    </location>
</feature>
<evidence type="ECO:0000256" key="4">
    <source>
        <dbReference type="ARBA" id="ARBA00023136"/>
    </source>
</evidence>
<dbReference type="GO" id="GO:0005576">
    <property type="term" value="C:extracellular region"/>
    <property type="evidence" value="ECO:0007669"/>
    <property type="project" value="TreeGrafter"/>
</dbReference>
<dbReference type="NCBIfam" id="NF000825">
    <property type="entry name" value="PRK00068.1"/>
    <property type="match status" value="1"/>
</dbReference>
<dbReference type="InterPro" id="IPR005372">
    <property type="entry name" value="UPF0182"/>
</dbReference>
<keyword evidence="1 5" id="KW-1003">Cell membrane</keyword>
<organism evidence="7 8">
    <name type="scientific">Haloactinopolyspora alba</name>
    <dbReference type="NCBI Taxonomy" id="648780"/>
    <lineage>
        <taxon>Bacteria</taxon>
        <taxon>Bacillati</taxon>
        <taxon>Actinomycetota</taxon>
        <taxon>Actinomycetes</taxon>
        <taxon>Jiangellales</taxon>
        <taxon>Jiangellaceae</taxon>
        <taxon>Haloactinopolyspora</taxon>
    </lineage>
</organism>
<keyword evidence="2 5" id="KW-0812">Transmembrane</keyword>
<evidence type="ECO:0000256" key="1">
    <source>
        <dbReference type="ARBA" id="ARBA00022475"/>
    </source>
</evidence>
<feature type="transmembrane region" description="Helical" evidence="5">
    <location>
        <begin position="176"/>
        <end position="198"/>
    </location>
</feature>
<accession>A0A2P8EAZ1</accession>
<proteinExistence type="inferred from homology"/>
<sequence>MSQDIPRPAGPFRGPNMPRRSRALLPTLAVLAVLVVAYILTVTFWTDWLWFDSVDFTDVFTTQLLTRAVLFIVFGLVMAVSVVVNGIIAYRLRPQHRPMSVEQQSLDRYREAIDPVRKWVLAGAAILLAIMAGASASGRWQDYLLWRNGGEFGREDAQFGIDIGFFTFDFPWWRFLVSYGFAVVVLGLVVGAITHYVYGGIRLQTAGQKVSPATQAHLSVLIGLFVLLKAVAYWLDRYELVLQDNERFTGASYSDVNALMPAKMILVFVALICAILFFVNVWQRNWTLPGIGLGLLVLSAVLLGGLWPFLVQQFEVRPSEASKESDYIDRNIQATREAYNIGDEHVEIQEYNATTEASQGQLASDSATIPGIRLMDPNVIQPAFQQLQQVRGFYSFSDPLDVDRYQIDGTMRDTVVAVREIDSEGIPEEQQNWINEHTVYTHGFGMVAAPGNERQSDGSPVFVERNIPAQGQLGDYEPRVYFGQNSPTYSIVGAPDSVDPVEYDIPEDPQSGEERRNTYQGDGGVPVGSFINRLLYATRFQEANFLLSDRLNSESQLLYDRDPRLRVEKVAPWLTVDGNPFPSVVNGRIKWIVDGYTTSNSVPYAQRVSLSEATSDSRTSRPALAAQPDDYINYVRNSVKATVDAYSGEVTLYAWDEQDPVLQAWMGAFPDAVEPRSAIPEPLMDHLRYPEDMFKMQRKLLEQYHVEDPITFYGGQDRWVVPSDPSAEVEVDQPPYYQSIKMPGQDRPVFSQTTTYSPRGRQNLIAFMAVNADTRHEDYGQLQILRLPGNTQIDGPGQVANAFESNTEVARQLTLLRSGDAQTQLGNLLTLPVGGGLLYVQPVYVVRASGDAAYPLLRRVLVQFGNEIGFDDTLQGALDETFQGESGAETEEEGGIEDGVPPEGEGTGQQTPPEGEQTPPPETEQTPPPADGGLQQAIADAQQAWEDAQAAQSEGQWAEYGQALARLEEALQRANQLSGGSGSSGDGGGGQ</sequence>
<feature type="transmembrane region" description="Helical" evidence="5">
    <location>
        <begin position="218"/>
        <end position="235"/>
    </location>
</feature>
<feature type="transmembrane region" description="Helical" evidence="5">
    <location>
        <begin position="65"/>
        <end position="90"/>
    </location>
</feature>
<dbReference type="HAMAP" id="MF_01600">
    <property type="entry name" value="UPF0182"/>
    <property type="match status" value="1"/>
</dbReference>
<dbReference type="GO" id="GO:0005886">
    <property type="term" value="C:plasma membrane"/>
    <property type="evidence" value="ECO:0007669"/>
    <property type="project" value="UniProtKB-SubCell"/>
</dbReference>
<feature type="region of interest" description="Disordered" evidence="6">
    <location>
        <begin position="884"/>
        <end position="956"/>
    </location>
</feature>
<evidence type="ECO:0000256" key="5">
    <source>
        <dbReference type="HAMAP-Rule" id="MF_01600"/>
    </source>
</evidence>
<feature type="compositionally biased region" description="Low complexity" evidence="6">
    <location>
        <begin position="935"/>
        <end position="952"/>
    </location>
</feature>
<keyword evidence="4 5" id="KW-0472">Membrane</keyword>
<comment type="caution">
    <text evidence="7">The sequence shown here is derived from an EMBL/GenBank/DDBJ whole genome shotgun (WGS) entry which is preliminary data.</text>
</comment>
<reference evidence="7 8" key="1">
    <citation type="submission" date="2018-03" db="EMBL/GenBank/DDBJ databases">
        <title>Genomic Encyclopedia of Archaeal and Bacterial Type Strains, Phase II (KMG-II): from individual species to whole genera.</title>
        <authorList>
            <person name="Goeker M."/>
        </authorList>
    </citation>
    <scope>NUCLEOTIDE SEQUENCE [LARGE SCALE GENOMIC DNA]</scope>
    <source>
        <strain evidence="7 8">DSM 45211</strain>
    </source>
</reference>
<dbReference type="EMBL" id="PYGE01000002">
    <property type="protein sequence ID" value="PSL06633.1"/>
    <property type="molecule type" value="Genomic_DNA"/>
</dbReference>
<feature type="compositionally biased region" description="Low complexity" evidence="6">
    <location>
        <begin position="898"/>
        <end position="917"/>
    </location>
</feature>
<evidence type="ECO:0000256" key="3">
    <source>
        <dbReference type="ARBA" id="ARBA00022989"/>
    </source>
</evidence>
<dbReference type="PANTHER" id="PTHR39344:SF1">
    <property type="entry name" value="UPF0182 PROTEIN SLL1060"/>
    <property type="match status" value="1"/>
</dbReference>
<dbReference type="AlphaFoldDB" id="A0A2P8EAZ1"/>
<evidence type="ECO:0000256" key="6">
    <source>
        <dbReference type="SAM" id="MobiDB-lite"/>
    </source>
</evidence>
<feature type="transmembrane region" description="Helical" evidence="5">
    <location>
        <begin position="119"/>
        <end position="138"/>
    </location>
</feature>
<evidence type="ECO:0000256" key="2">
    <source>
        <dbReference type="ARBA" id="ARBA00022692"/>
    </source>
</evidence>
<protein>
    <recommendedName>
        <fullName evidence="5">UPF0182 protein CLV30_10217</fullName>
    </recommendedName>
</protein>
<evidence type="ECO:0000313" key="8">
    <source>
        <dbReference type="Proteomes" id="UP000243528"/>
    </source>
</evidence>
<comment type="similarity">
    <text evidence="5">Belongs to the UPF0182 family.</text>
</comment>